<dbReference type="AlphaFoldDB" id="A0A218P5Q8"/>
<sequence>MTVITRQDVQALLSTICRIQFAKREEVSKRIANKITLGLLIMATSGLRVYELTKLPLSYIDKGSLECPPRFRKQASQE</sequence>
<dbReference type="EMBL" id="CP015102">
    <property type="protein sequence ID" value="ASJ06112.1"/>
    <property type="molecule type" value="Genomic_DNA"/>
</dbReference>
<proteinExistence type="predicted"/>
<evidence type="ECO:0000313" key="1">
    <source>
        <dbReference type="EMBL" id="ASJ06112.1"/>
    </source>
</evidence>
<dbReference type="Proteomes" id="UP000197418">
    <property type="component" value="Chromosome"/>
</dbReference>
<reference evidence="1 2" key="1">
    <citation type="submission" date="2016-04" db="EMBL/GenBank/DDBJ databases">
        <title>Complete genome sequence of Thermococcus pacificus type strain P4.</title>
        <authorList>
            <person name="Oger P.M."/>
        </authorList>
    </citation>
    <scope>NUCLEOTIDE SEQUENCE [LARGE SCALE GENOMIC DNA]</scope>
    <source>
        <strain evidence="1 2">P-4</strain>
    </source>
</reference>
<evidence type="ECO:0000313" key="2">
    <source>
        <dbReference type="Proteomes" id="UP000197418"/>
    </source>
</evidence>
<organism evidence="1 2">
    <name type="scientific">Thermococcus pacificus</name>
    <dbReference type="NCBI Taxonomy" id="71998"/>
    <lineage>
        <taxon>Archaea</taxon>
        <taxon>Methanobacteriati</taxon>
        <taxon>Methanobacteriota</taxon>
        <taxon>Thermococci</taxon>
        <taxon>Thermococcales</taxon>
        <taxon>Thermococcaceae</taxon>
        <taxon>Thermococcus</taxon>
    </lineage>
</organism>
<accession>A0A218P5Q8</accession>
<dbReference type="KEGG" id="tpaf:A3L08_01600"/>
<name>A0A218P5Q8_9EURY</name>
<gene>
    <name evidence="1" type="ORF">A3L08_01600</name>
</gene>
<protein>
    <recommendedName>
        <fullName evidence="3">Tyr recombinase domain-containing protein</fullName>
    </recommendedName>
</protein>
<evidence type="ECO:0008006" key="3">
    <source>
        <dbReference type="Google" id="ProtNLM"/>
    </source>
</evidence>
<keyword evidence="2" id="KW-1185">Reference proteome</keyword>